<keyword evidence="3" id="KW-1185">Reference proteome</keyword>
<feature type="compositionally biased region" description="Polar residues" evidence="1">
    <location>
        <begin position="622"/>
        <end position="636"/>
    </location>
</feature>
<comment type="caution">
    <text evidence="2">The sequence shown here is derived from an EMBL/GenBank/DDBJ whole genome shotgun (WGS) entry which is preliminary data.</text>
</comment>
<feature type="compositionally biased region" description="Low complexity" evidence="1">
    <location>
        <begin position="26"/>
        <end position="37"/>
    </location>
</feature>
<dbReference type="OrthoDB" id="4754366at2759"/>
<name>A0A8H4K7M3_9HYPO</name>
<protein>
    <submittedName>
        <fullName evidence="2">Uncharacterized protein</fullName>
    </submittedName>
</protein>
<dbReference type="AlphaFoldDB" id="A0A8H4K7M3"/>
<feature type="compositionally biased region" description="Basic and acidic residues" evidence="1">
    <location>
        <begin position="79"/>
        <end position="97"/>
    </location>
</feature>
<reference evidence="2" key="1">
    <citation type="submission" date="2020-01" db="EMBL/GenBank/DDBJ databases">
        <title>Identification and distribution of gene clusters putatively required for synthesis of sphingolipid metabolism inhibitors in phylogenetically diverse species of the filamentous fungus Fusarium.</title>
        <authorList>
            <person name="Kim H.-S."/>
            <person name="Busman M."/>
            <person name="Brown D.W."/>
            <person name="Divon H."/>
            <person name="Uhlig S."/>
            <person name="Proctor R.H."/>
        </authorList>
    </citation>
    <scope>NUCLEOTIDE SEQUENCE</scope>
    <source>
        <strain evidence="2">NRRL 53441</strain>
    </source>
</reference>
<sequence>MSDQRPPKRKEQGAIKSSRPGKKPKNSVADNDAADNGDQATNLAQLCFNAREKLSKEQLEETLIAIPLSFRSRLNAETERRGEELYDRSKEKRDLDGKSPSQATQGYFAALWRVCCRVFLKSPIALISPANALQYRPSHGKGGTGSYGVWSEVFSKALSQLIVHPCWRMEEGEFVRALQFAVKCRVGNSSPWPIKPWKNVDCPAIRALSRMYEQQGVDVDHIHEMHKEARKGVNPSTMSDFLVHLGNVVKTTASDASDVVTFEGFHALPVCLKDLKHLQQAVDSFNWPDESWRCSCEDIYKVYRPLVANDLPLLSDIKGCHITSLKSVFHTLALGRRRNTNDDGSPPRGSNDADNGQEDESSGGQLSSSVFDDGNEAIQAQEYNEVGSTEDDMRQQTEVPTTFNGDDDEEDDLYNEDSFVKAKRGRPRPQVVESDEESGSHDGEVSTLHGSTPPRQPSLPASPSPLHRSSRVLHELPDQGSTGSGHDQESVSTWLHIRTLERTQINQQTHLVDHARRLDTVTASVNTVTASVNTVTASVNTVTASVNTVTASVNEQERRLRSLELRPHMTEADGLRSQLATLTASKEDSERKAIGLYGKVKGLEDEKATLTKERDDLKLENTRLTQQSNRLNQRHGSANEDAGHANFRAQVLQSIREDTQLRQENDGLTQQLGQLRDESNSRIQTLEAEKAQWLTEREELKRLNADLTQDAGGKESQGPEPRG</sequence>
<feature type="region of interest" description="Disordered" evidence="1">
    <location>
        <begin position="383"/>
        <end position="468"/>
    </location>
</feature>
<dbReference type="Proteomes" id="UP000605986">
    <property type="component" value="Unassembled WGS sequence"/>
</dbReference>
<feature type="compositionally biased region" description="Pro residues" evidence="1">
    <location>
        <begin position="454"/>
        <end position="463"/>
    </location>
</feature>
<feature type="region of interest" description="Disordered" evidence="1">
    <location>
        <begin position="1"/>
        <end position="37"/>
    </location>
</feature>
<feature type="region of interest" description="Disordered" evidence="1">
    <location>
        <begin position="79"/>
        <end position="102"/>
    </location>
</feature>
<organism evidence="2 3">
    <name type="scientific">Fusarium austroafricanum</name>
    <dbReference type="NCBI Taxonomy" id="2364996"/>
    <lineage>
        <taxon>Eukaryota</taxon>
        <taxon>Fungi</taxon>
        <taxon>Dikarya</taxon>
        <taxon>Ascomycota</taxon>
        <taxon>Pezizomycotina</taxon>
        <taxon>Sordariomycetes</taxon>
        <taxon>Hypocreomycetidae</taxon>
        <taxon>Hypocreales</taxon>
        <taxon>Nectriaceae</taxon>
        <taxon>Fusarium</taxon>
        <taxon>Fusarium concolor species complex</taxon>
    </lineage>
</organism>
<feature type="region of interest" description="Disordered" evidence="1">
    <location>
        <begin position="704"/>
        <end position="723"/>
    </location>
</feature>
<gene>
    <name evidence="2" type="ORF">F53441_10097</name>
</gene>
<feature type="region of interest" description="Disordered" evidence="1">
    <location>
        <begin position="337"/>
        <end position="371"/>
    </location>
</feature>
<dbReference type="EMBL" id="JAADJG010000471">
    <property type="protein sequence ID" value="KAF4446212.1"/>
    <property type="molecule type" value="Genomic_DNA"/>
</dbReference>
<feature type="region of interest" description="Disordered" evidence="1">
    <location>
        <begin position="621"/>
        <end position="642"/>
    </location>
</feature>
<feature type="compositionally biased region" description="Basic and acidic residues" evidence="1">
    <location>
        <begin position="1"/>
        <end position="13"/>
    </location>
</feature>
<accession>A0A8H4K7M3</accession>
<feature type="compositionally biased region" description="Acidic residues" evidence="1">
    <location>
        <begin position="405"/>
        <end position="415"/>
    </location>
</feature>
<evidence type="ECO:0000313" key="3">
    <source>
        <dbReference type="Proteomes" id="UP000605986"/>
    </source>
</evidence>
<proteinExistence type="predicted"/>
<evidence type="ECO:0000313" key="2">
    <source>
        <dbReference type="EMBL" id="KAF4446212.1"/>
    </source>
</evidence>
<evidence type="ECO:0000256" key="1">
    <source>
        <dbReference type="SAM" id="MobiDB-lite"/>
    </source>
</evidence>